<keyword evidence="4" id="KW-0540">Nuclease</keyword>
<accession>A0AAE1LCS6</accession>
<gene>
    <name evidence="10" type="ORF">KUF71_005740</name>
</gene>
<comment type="cofactor">
    <cofactor evidence="1">
        <name>a divalent metal cation</name>
        <dbReference type="ChEBI" id="CHEBI:60240"/>
    </cofactor>
</comment>
<name>A0AAE1LCS6_9NEOP</name>
<evidence type="ECO:0000256" key="3">
    <source>
        <dbReference type="ARBA" id="ARBA00006958"/>
    </source>
</evidence>
<dbReference type="GO" id="GO:0046872">
    <property type="term" value="F:metal ion binding"/>
    <property type="evidence" value="ECO:0007669"/>
    <property type="project" value="UniProtKB-KW"/>
</dbReference>
<comment type="subcellular location">
    <subcellularLocation>
        <location evidence="2">Nucleus</location>
    </subcellularLocation>
</comment>
<evidence type="ECO:0000256" key="2">
    <source>
        <dbReference type="ARBA" id="ARBA00004123"/>
    </source>
</evidence>
<dbReference type="InterPro" id="IPR027806">
    <property type="entry name" value="HARBI1_dom"/>
</dbReference>
<evidence type="ECO:0000256" key="5">
    <source>
        <dbReference type="ARBA" id="ARBA00022723"/>
    </source>
</evidence>
<keyword evidence="8" id="KW-0732">Signal</keyword>
<protein>
    <submittedName>
        <fullName evidence="10">Protein ANTAGONIST OF LIKE HETEROCHROMATIN PROTEIN 1</fullName>
    </submittedName>
</protein>
<keyword evidence="11" id="KW-1185">Reference proteome</keyword>
<dbReference type="PANTHER" id="PTHR22930">
    <property type="match status" value="1"/>
</dbReference>
<feature type="domain" description="DDE Tnp4" evidence="9">
    <location>
        <begin position="237"/>
        <end position="316"/>
    </location>
</feature>
<comment type="caution">
    <text evidence="10">The sequence shown here is derived from an EMBL/GenBank/DDBJ whole genome shotgun (WGS) entry which is preliminary data.</text>
</comment>
<evidence type="ECO:0000256" key="4">
    <source>
        <dbReference type="ARBA" id="ARBA00022722"/>
    </source>
</evidence>
<keyword evidence="6" id="KW-0378">Hydrolase</keyword>
<dbReference type="Proteomes" id="UP001219518">
    <property type="component" value="Unassembled WGS sequence"/>
</dbReference>
<dbReference type="Pfam" id="PF13359">
    <property type="entry name" value="DDE_Tnp_4"/>
    <property type="match status" value="1"/>
</dbReference>
<evidence type="ECO:0000259" key="9">
    <source>
        <dbReference type="Pfam" id="PF13359"/>
    </source>
</evidence>
<reference evidence="10" key="1">
    <citation type="submission" date="2021-07" db="EMBL/GenBank/DDBJ databases">
        <authorList>
            <person name="Catto M.A."/>
            <person name="Jacobson A."/>
            <person name="Kennedy G."/>
            <person name="Labadie P."/>
            <person name="Hunt B.G."/>
            <person name="Srinivasan R."/>
        </authorList>
    </citation>
    <scope>NUCLEOTIDE SEQUENCE</scope>
    <source>
        <strain evidence="10">PL_HMW_Pooled</strain>
        <tissue evidence="10">Head</tissue>
    </source>
</reference>
<reference evidence="10" key="2">
    <citation type="journal article" date="2023" name="BMC Genomics">
        <title>Pest status, molecular evolution, and epigenetic factors derived from the genome assembly of Frankliniella fusca, a thysanopteran phytovirus vector.</title>
        <authorList>
            <person name="Catto M.A."/>
            <person name="Labadie P.E."/>
            <person name="Jacobson A.L."/>
            <person name="Kennedy G.G."/>
            <person name="Srinivasan R."/>
            <person name="Hunt B.G."/>
        </authorList>
    </citation>
    <scope>NUCLEOTIDE SEQUENCE</scope>
    <source>
        <strain evidence="10">PL_HMW_Pooled</strain>
    </source>
</reference>
<evidence type="ECO:0000256" key="1">
    <source>
        <dbReference type="ARBA" id="ARBA00001968"/>
    </source>
</evidence>
<dbReference type="AlphaFoldDB" id="A0AAE1LCS6"/>
<dbReference type="GO" id="GO:0016787">
    <property type="term" value="F:hydrolase activity"/>
    <property type="evidence" value="ECO:0007669"/>
    <property type="project" value="UniProtKB-KW"/>
</dbReference>
<dbReference type="EMBL" id="JAHWGI010000418">
    <property type="protein sequence ID" value="KAK3915291.1"/>
    <property type="molecule type" value="Genomic_DNA"/>
</dbReference>
<evidence type="ECO:0000313" key="10">
    <source>
        <dbReference type="EMBL" id="KAK3915291.1"/>
    </source>
</evidence>
<organism evidence="10 11">
    <name type="scientific">Frankliniella fusca</name>
    <dbReference type="NCBI Taxonomy" id="407009"/>
    <lineage>
        <taxon>Eukaryota</taxon>
        <taxon>Metazoa</taxon>
        <taxon>Ecdysozoa</taxon>
        <taxon>Arthropoda</taxon>
        <taxon>Hexapoda</taxon>
        <taxon>Insecta</taxon>
        <taxon>Pterygota</taxon>
        <taxon>Neoptera</taxon>
        <taxon>Paraneoptera</taxon>
        <taxon>Thysanoptera</taxon>
        <taxon>Terebrantia</taxon>
        <taxon>Thripoidea</taxon>
        <taxon>Thripidae</taxon>
        <taxon>Frankliniella</taxon>
    </lineage>
</organism>
<comment type="similarity">
    <text evidence="3">Belongs to the HARBI1 family.</text>
</comment>
<evidence type="ECO:0000313" key="11">
    <source>
        <dbReference type="Proteomes" id="UP001219518"/>
    </source>
</evidence>
<keyword evidence="7" id="KW-0539">Nucleus</keyword>
<dbReference type="GO" id="GO:0004518">
    <property type="term" value="F:nuclease activity"/>
    <property type="evidence" value="ECO:0007669"/>
    <property type="project" value="UniProtKB-KW"/>
</dbReference>
<sequence length="352" mass="41207">MDRARARLLLLNRVVLRARVQLALGLPVQGPQRRRARRRFVLGETFRRLPLIHRAVTLRRLVIRERLRHAILVNLDEGPRRWRVRPTFEMRQQWGAWHTVIPHMREHDPEKFFNYFRMTPAMFDELHARVRPHLERRELRGVAQVDTGEKLALTLRYLSSGDYQVSLSYAFLIPPASVSQIITETCWVLWEVLGEEVFPLPTPENFVRIAEEYEEKWNFPNLIGAIDGKHIETQPLPYVIVGDEAFTLSSHFMVPKGGQFLPDYWNIYNYRLSRARRVIENAFGIMTARWRVLRRCLQAGEEKVRAVVSACVVLHNFFVQNEENVLDAAHRYIPAGYVDLEEGGRQVPKVEG</sequence>
<evidence type="ECO:0000256" key="7">
    <source>
        <dbReference type="ARBA" id="ARBA00023242"/>
    </source>
</evidence>
<evidence type="ECO:0000256" key="8">
    <source>
        <dbReference type="SAM" id="SignalP"/>
    </source>
</evidence>
<feature type="chain" id="PRO_5042023174" evidence="8">
    <location>
        <begin position="26"/>
        <end position="352"/>
    </location>
</feature>
<dbReference type="PANTHER" id="PTHR22930:SF269">
    <property type="entry name" value="NUCLEASE HARBI1-LIKE PROTEIN"/>
    <property type="match status" value="1"/>
</dbReference>
<evidence type="ECO:0000256" key="6">
    <source>
        <dbReference type="ARBA" id="ARBA00022801"/>
    </source>
</evidence>
<proteinExistence type="inferred from homology"/>
<keyword evidence="5" id="KW-0479">Metal-binding</keyword>
<dbReference type="GO" id="GO:0005634">
    <property type="term" value="C:nucleus"/>
    <property type="evidence" value="ECO:0007669"/>
    <property type="project" value="UniProtKB-SubCell"/>
</dbReference>
<feature type="signal peptide" evidence="8">
    <location>
        <begin position="1"/>
        <end position="25"/>
    </location>
</feature>
<dbReference type="InterPro" id="IPR045249">
    <property type="entry name" value="HARBI1-like"/>
</dbReference>